<reference evidence="2 3" key="1">
    <citation type="journal article" date="1998" name="Tuber. Lung Dis.">
        <title>Mycobacteriophage TM4: genome structure and gene expression.</title>
        <authorList>
            <person name="Ford M.E."/>
            <person name="Stenstrom C."/>
            <person name="Hendrix R.W."/>
            <person name="Hatfull G.F."/>
        </authorList>
    </citation>
    <scope>NUCLEOTIDE SEQUENCE</scope>
</reference>
<dbReference type="Proteomes" id="UP000002133">
    <property type="component" value="Segment"/>
</dbReference>
<dbReference type="OrthoDB" id="20772at10239"/>
<keyword evidence="3" id="KW-1185">Reference proteome</keyword>
<organismHost>
    <name type="scientific">Mycobacterium</name>
    <dbReference type="NCBI Taxonomy" id="1763"/>
</organismHost>
<dbReference type="KEGG" id="vg:932275"/>
<sequence>MNVAEQYPARTDGNGRTWFRPVRPPGVDVSQWGWTSQPEQAHPDYGLAEVRPLPGGGLAVLPLAAPIYEPVGELGPEWVDVGAVEQC</sequence>
<accession>Q9ZWZ7</accession>
<dbReference type="EMBL" id="AF068845">
    <property type="protein sequence ID" value="AAD17648.1"/>
    <property type="molecule type" value="Genomic_DNA"/>
</dbReference>
<evidence type="ECO:0000313" key="2">
    <source>
        <dbReference type="EMBL" id="AAD17648.1"/>
    </source>
</evidence>
<feature type="region of interest" description="Disordered" evidence="1">
    <location>
        <begin position="1"/>
        <end position="22"/>
    </location>
</feature>
<proteinExistence type="predicted"/>
<name>Q9ZWZ7_BPMT4</name>
<protein>
    <submittedName>
        <fullName evidence="2">Uncharacterized protein</fullName>
    </submittedName>
</protein>
<evidence type="ECO:0000313" key="3">
    <source>
        <dbReference type="Proteomes" id="UP000002133"/>
    </source>
</evidence>
<organism evidence="2 3">
    <name type="scientific">Mycobacterium phage TM4</name>
    <name type="common">Mycobacteriophage TM4</name>
    <dbReference type="NCBI Taxonomy" id="88870"/>
    <lineage>
        <taxon>Viruses</taxon>
        <taxon>Duplodnaviria</taxon>
        <taxon>Heunggongvirae</taxon>
        <taxon>Uroviricota</taxon>
        <taxon>Caudoviricetes</taxon>
        <taxon>Weiservirinae</taxon>
        <taxon>Timquatrovirus</taxon>
        <taxon>Timquatrovirus TM4</taxon>
        <taxon>Mycobacterium virus TM4</taxon>
    </lineage>
</organism>
<dbReference type="RefSeq" id="NP_569816.1">
    <property type="nucleotide sequence ID" value="NC_003387.1"/>
</dbReference>
<evidence type="ECO:0000256" key="1">
    <source>
        <dbReference type="SAM" id="MobiDB-lite"/>
    </source>
</evidence>
<gene>
    <name evidence="2" type="primary">83</name>
    <name evidence="2" type="ORF">TM4_83</name>
</gene>